<feature type="transmembrane region" description="Helical" evidence="1">
    <location>
        <begin position="43"/>
        <end position="60"/>
    </location>
</feature>
<reference evidence="2" key="1">
    <citation type="submission" date="2023-04" db="EMBL/GenBank/DDBJ databases">
        <authorList>
            <person name="Vijverberg K."/>
            <person name="Xiong W."/>
            <person name="Schranz E."/>
        </authorList>
    </citation>
    <scope>NUCLEOTIDE SEQUENCE</scope>
</reference>
<keyword evidence="1" id="KW-0812">Transmembrane</keyword>
<protein>
    <submittedName>
        <fullName evidence="2">Uncharacterized protein</fullName>
    </submittedName>
</protein>
<dbReference type="EMBL" id="OX465084">
    <property type="protein sequence ID" value="CAI9297656.1"/>
    <property type="molecule type" value="Genomic_DNA"/>
</dbReference>
<name>A0AA36EI53_LACSI</name>
<proteinExistence type="predicted"/>
<gene>
    <name evidence="2" type="ORF">LSALG_LOCUS36452</name>
</gene>
<dbReference type="Proteomes" id="UP001177003">
    <property type="component" value="Chromosome 8"/>
</dbReference>
<evidence type="ECO:0000313" key="3">
    <source>
        <dbReference type="Proteomes" id="UP001177003"/>
    </source>
</evidence>
<accession>A0AA36EI53</accession>
<evidence type="ECO:0000256" key="1">
    <source>
        <dbReference type="SAM" id="Phobius"/>
    </source>
</evidence>
<keyword evidence="1" id="KW-1133">Transmembrane helix</keyword>
<sequence>MCINATRNPDFSRFDFRKNLETRKKKKKKIFSPCEASYQPRTALLWLLILFLVQVVPIYNQNIRFLISTLIYNHLPHQFMWGFSRICNSSLQTSRSIKILKHGRLCSGLSRPLRVHQIANFKGVPKLRIASMLAQQPRTFFTTADRFKKVVGDVKEMGFDPSKSRFLWAIHVIRSMSKSTWDKKVELYKK</sequence>
<evidence type="ECO:0000313" key="2">
    <source>
        <dbReference type="EMBL" id="CAI9297656.1"/>
    </source>
</evidence>
<keyword evidence="3" id="KW-1185">Reference proteome</keyword>
<keyword evidence="1" id="KW-0472">Membrane</keyword>
<dbReference type="AlphaFoldDB" id="A0AA36EI53"/>
<dbReference type="Gene3D" id="1.25.70.10">
    <property type="entry name" value="Transcription termination factor 3, mitochondrial"/>
    <property type="match status" value="1"/>
</dbReference>
<organism evidence="2 3">
    <name type="scientific">Lactuca saligna</name>
    <name type="common">Willowleaf lettuce</name>
    <dbReference type="NCBI Taxonomy" id="75948"/>
    <lineage>
        <taxon>Eukaryota</taxon>
        <taxon>Viridiplantae</taxon>
        <taxon>Streptophyta</taxon>
        <taxon>Embryophyta</taxon>
        <taxon>Tracheophyta</taxon>
        <taxon>Spermatophyta</taxon>
        <taxon>Magnoliopsida</taxon>
        <taxon>eudicotyledons</taxon>
        <taxon>Gunneridae</taxon>
        <taxon>Pentapetalae</taxon>
        <taxon>asterids</taxon>
        <taxon>campanulids</taxon>
        <taxon>Asterales</taxon>
        <taxon>Asteraceae</taxon>
        <taxon>Cichorioideae</taxon>
        <taxon>Cichorieae</taxon>
        <taxon>Lactucinae</taxon>
        <taxon>Lactuca</taxon>
    </lineage>
</organism>
<dbReference type="InterPro" id="IPR038538">
    <property type="entry name" value="MTERF_sf"/>
</dbReference>